<reference evidence="1 2" key="1">
    <citation type="journal article" date="2015" name="Genome Announc.">
        <title>Draft Genome of the Euendolithic (true boring) Cyanobacterium Mastigocoleus testarum strain BC008.</title>
        <authorList>
            <person name="Guida B.S."/>
            <person name="Garcia-Pichel F."/>
        </authorList>
    </citation>
    <scope>NUCLEOTIDE SEQUENCE [LARGE SCALE GENOMIC DNA]</scope>
    <source>
        <strain evidence="1 2">BC008</strain>
    </source>
</reference>
<evidence type="ECO:0000313" key="1">
    <source>
        <dbReference type="EMBL" id="KST70304.1"/>
    </source>
</evidence>
<sequence>MDVNENHGLYYEVESAKTVVYINARSGKVLGSESASKEDAVEDSLESSIKIPDSVQLPY</sequence>
<evidence type="ECO:0008006" key="3">
    <source>
        <dbReference type="Google" id="ProtNLM"/>
    </source>
</evidence>
<accession>A0A0V8A0J4</accession>
<dbReference type="AlphaFoldDB" id="A0A0V8A0J4"/>
<evidence type="ECO:0000313" key="2">
    <source>
        <dbReference type="Proteomes" id="UP000053372"/>
    </source>
</evidence>
<keyword evidence="2" id="KW-1185">Reference proteome</keyword>
<dbReference type="EMBL" id="LMTZ01000001">
    <property type="protein sequence ID" value="KST70304.1"/>
    <property type="molecule type" value="Genomic_DNA"/>
</dbReference>
<comment type="caution">
    <text evidence="1">The sequence shown here is derived from an EMBL/GenBank/DDBJ whole genome shotgun (WGS) entry which is preliminary data.</text>
</comment>
<organism evidence="1 2">
    <name type="scientific">Mastigocoleus testarum BC008</name>
    <dbReference type="NCBI Taxonomy" id="371196"/>
    <lineage>
        <taxon>Bacteria</taxon>
        <taxon>Bacillati</taxon>
        <taxon>Cyanobacteriota</taxon>
        <taxon>Cyanophyceae</taxon>
        <taxon>Nostocales</taxon>
        <taxon>Hapalosiphonaceae</taxon>
        <taxon>Mastigocoleus</taxon>
    </lineage>
</organism>
<gene>
    <name evidence="1" type="ORF">BC008_44685</name>
</gene>
<proteinExistence type="predicted"/>
<name>A0A0V8A0J4_9CYAN</name>
<protein>
    <recommendedName>
        <fullName evidence="3">PepSY domain-containing protein</fullName>
    </recommendedName>
</protein>
<dbReference type="Proteomes" id="UP000053372">
    <property type="component" value="Unassembled WGS sequence"/>
</dbReference>